<evidence type="ECO:0000313" key="2">
    <source>
        <dbReference type="Proteomes" id="UP000000226"/>
    </source>
</evidence>
<dbReference type="AlphaFoldDB" id="V7AYJ6"/>
<dbReference type="EMBL" id="CM002296">
    <property type="protein sequence ID" value="ESW09316.1"/>
    <property type="molecule type" value="Genomic_DNA"/>
</dbReference>
<dbReference type="OrthoDB" id="1451264at2759"/>
<evidence type="ECO:0008006" key="3">
    <source>
        <dbReference type="Google" id="ProtNLM"/>
    </source>
</evidence>
<organism evidence="1 2">
    <name type="scientific">Phaseolus vulgaris</name>
    <name type="common">Kidney bean</name>
    <name type="synonym">French bean</name>
    <dbReference type="NCBI Taxonomy" id="3885"/>
    <lineage>
        <taxon>Eukaryota</taxon>
        <taxon>Viridiplantae</taxon>
        <taxon>Streptophyta</taxon>
        <taxon>Embryophyta</taxon>
        <taxon>Tracheophyta</taxon>
        <taxon>Spermatophyta</taxon>
        <taxon>Magnoliopsida</taxon>
        <taxon>eudicotyledons</taxon>
        <taxon>Gunneridae</taxon>
        <taxon>Pentapetalae</taxon>
        <taxon>rosids</taxon>
        <taxon>fabids</taxon>
        <taxon>Fabales</taxon>
        <taxon>Fabaceae</taxon>
        <taxon>Papilionoideae</taxon>
        <taxon>50 kb inversion clade</taxon>
        <taxon>NPAAA clade</taxon>
        <taxon>indigoferoid/millettioid clade</taxon>
        <taxon>Phaseoleae</taxon>
        <taxon>Phaseolus</taxon>
    </lineage>
</organism>
<name>V7AYJ6_PHAVU</name>
<reference evidence="2" key="1">
    <citation type="journal article" date="2014" name="Nat. Genet.">
        <title>A reference genome for common bean and genome-wide analysis of dual domestications.</title>
        <authorList>
            <person name="Schmutz J."/>
            <person name="McClean P.E."/>
            <person name="Mamidi S."/>
            <person name="Wu G.A."/>
            <person name="Cannon S.B."/>
            <person name="Grimwood J."/>
            <person name="Jenkins J."/>
            <person name="Shu S."/>
            <person name="Song Q."/>
            <person name="Chavarro C."/>
            <person name="Torres-Torres M."/>
            <person name="Geffroy V."/>
            <person name="Moghaddam S.M."/>
            <person name="Gao D."/>
            <person name="Abernathy B."/>
            <person name="Barry K."/>
            <person name="Blair M."/>
            <person name="Brick M.A."/>
            <person name="Chovatia M."/>
            <person name="Gepts P."/>
            <person name="Goodstein D.M."/>
            <person name="Gonzales M."/>
            <person name="Hellsten U."/>
            <person name="Hyten D.L."/>
            <person name="Jia G."/>
            <person name="Kelly J.D."/>
            <person name="Kudrna D."/>
            <person name="Lee R."/>
            <person name="Richard M.M."/>
            <person name="Miklas P.N."/>
            <person name="Osorno J.M."/>
            <person name="Rodrigues J."/>
            <person name="Thareau V."/>
            <person name="Urrea C.A."/>
            <person name="Wang M."/>
            <person name="Yu Y."/>
            <person name="Zhang M."/>
            <person name="Wing R.A."/>
            <person name="Cregan P.B."/>
            <person name="Rokhsar D.S."/>
            <person name="Jackson S.A."/>
        </authorList>
    </citation>
    <scope>NUCLEOTIDE SEQUENCE [LARGE SCALE GENOMIC DNA]</scope>
    <source>
        <strain evidence="2">cv. G19833</strain>
    </source>
</reference>
<proteinExistence type="predicted"/>
<protein>
    <recommendedName>
        <fullName evidence="3">CW-type domain-containing protein</fullName>
    </recommendedName>
</protein>
<keyword evidence="2" id="KW-1185">Reference proteome</keyword>
<dbReference type="Proteomes" id="UP000000226">
    <property type="component" value="Chromosome 9"/>
</dbReference>
<evidence type="ECO:0000313" key="1">
    <source>
        <dbReference type="EMBL" id="ESW09316.1"/>
    </source>
</evidence>
<dbReference type="Gramene" id="ESW09316">
    <property type="protein sequence ID" value="ESW09316"/>
    <property type="gene ID" value="PHAVU_009G117400g"/>
</dbReference>
<gene>
    <name evidence="1" type="ORF">PHAVU_009G117400g</name>
</gene>
<accession>V7AYJ6</accession>
<sequence>MLIQTSLLSSVEAGLCYVSDYGKDVLCDRMPSGETWQVCLKCNRYPLDWRRKAEPVEENKSHADDPYCSSFGQTSTELETDQVLKQLKYVEVSYTSRHSMEVFVYMLKHSPYHFCFSISPLPYYYIAFAYESLPTYMLIQLRPRVAAKRKKSDCT</sequence>